<proteinExistence type="predicted"/>
<organism evidence="1 2">
    <name type="scientific">Lentinula edodes</name>
    <name type="common">Shiitake mushroom</name>
    <name type="synonym">Lentinus edodes</name>
    <dbReference type="NCBI Taxonomy" id="5353"/>
    <lineage>
        <taxon>Eukaryota</taxon>
        <taxon>Fungi</taxon>
        <taxon>Dikarya</taxon>
        <taxon>Basidiomycota</taxon>
        <taxon>Agaricomycotina</taxon>
        <taxon>Agaricomycetes</taxon>
        <taxon>Agaricomycetidae</taxon>
        <taxon>Agaricales</taxon>
        <taxon>Marasmiineae</taxon>
        <taxon>Omphalotaceae</taxon>
        <taxon>Lentinula</taxon>
    </lineage>
</organism>
<protein>
    <submittedName>
        <fullName evidence="1">Uncharacterized protein</fullName>
    </submittedName>
</protein>
<reference evidence="1 2" key="2">
    <citation type="submission" date="2017-02" db="EMBL/GenBank/DDBJ databases">
        <title>A genome survey and senescence transcriptome analysis in Lentinula edodes.</title>
        <authorList>
            <person name="Sakamoto Y."/>
            <person name="Nakade K."/>
            <person name="Sato S."/>
            <person name="Yoshida Y."/>
            <person name="Miyazaki K."/>
            <person name="Natsume S."/>
            <person name="Konno N."/>
        </authorList>
    </citation>
    <scope>NUCLEOTIDE SEQUENCE [LARGE SCALE GENOMIC DNA]</scope>
    <source>
        <strain evidence="1 2">NBRC 111202</strain>
    </source>
</reference>
<dbReference type="EMBL" id="BDGU01000123">
    <property type="protein sequence ID" value="GAW02983.1"/>
    <property type="molecule type" value="Genomic_DNA"/>
</dbReference>
<dbReference type="AlphaFoldDB" id="A0A1Q3E6W6"/>
<gene>
    <name evidence="1" type="ORF">LENED_004667</name>
</gene>
<evidence type="ECO:0000313" key="1">
    <source>
        <dbReference type="EMBL" id="GAW02983.1"/>
    </source>
</evidence>
<comment type="caution">
    <text evidence="1">The sequence shown here is derived from an EMBL/GenBank/DDBJ whole genome shotgun (WGS) entry which is preliminary data.</text>
</comment>
<name>A0A1Q3E6W6_LENED</name>
<evidence type="ECO:0000313" key="2">
    <source>
        <dbReference type="Proteomes" id="UP000188533"/>
    </source>
</evidence>
<accession>A0A1Q3E6W6</accession>
<keyword evidence="2" id="KW-1185">Reference proteome</keyword>
<sequence>MDRNTNKLVVLRLGENNKDLACVSVNSYDNAIIIARNEYPELHSIPVDRIQLKITAKLLDGTSQVVRLTRSGFQETLAQYEPLKLCVHIGVYILSTYDFQRPKVPQNPVQWNLALLCE</sequence>
<dbReference type="Proteomes" id="UP000188533">
    <property type="component" value="Unassembled WGS sequence"/>
</dbReference>
<reference evidence="1 2" key="1">
    <citation type="submission" date="2016-08" db="EMBL/GenBank/DDBJ databases">
        <authorList>
            <consortium name="Lentinula edodes genome sequencing consortium"/>
            <person name="Sakamoto Y."/>
            <person name="Nakade K."/>
            <person name="Sato S."/>
            <person name="Yoshida Y."/>
            <person name="Miyazaki K."/>
            <person name="Natsume S."/>
            <person name="Konno N."/>
        </authorList>
    </citation>
    <scope>NUCLEOTIDE SEQUENCE [LARGE SCALE GENOMIC DNA]</scope>
    <source>
        <strain evidence="1 2">NBRC 111202</strain>
    </source>
</reference>